<keyword evidence="3" id="KW-0520">NAD</keyword>
<keyword evidence="2" id="KW-0378">Hydrolase</keyword>
<dbReference type="SUPFAM" id="SSF52200">
    <property type="entry name" value="Toll/Interleukin receptor TIR domain"/>
    <property type="match status" value="2"/>
</dbReference>
<evidence type="ECO:0000256" key="1">
    <source>
        <dbReference type="ARBA" id="ARBA00011982"/>
    </source>
</evidence>
<dbReference type="GO" id="GO:0061809">
    <property type="term" value="F:NAD+ nucleosidase activity, cyclic ADP-ribose generating"/>
    <property type="evidence" value="ECO:0007669"/>
    <property type="project" value="UniProtKB-EC"/>
</dbReference>
<evidence type="ECO:0000256" key="4">
    <source>
        <dbReference type="ARBA" id="ARBA00047304"/>
    </source>
</evidence>
<comment type="catalytic activity">
    <reaction evidence="4">
        <text>NAD(+) + H2O = ADP-D-ribose + nicotinamide + H(+)</text>
        <dbReference type="Rhea" id="RHEA:16301"/>
        <dbReference type="ChEBI" id="CHEBI:15377"/>
        <dbReference type="ChEBI" id="CHEBI:15378"/>
        <dbReference type="ChEBI" id="CHEBI:17154"/>
        <dbReference type="ChEBI" id="CHEBI:57540"/>
        <dbReference type="ChEBI" id="CHEBI:57967"/>
        <dbReference type="EC" id="3.2.2.6"/>
    </reaction>
    <physiologicalReaction direction="left-to-right" evidence="4">
        <dbReference type="Rhea" id="RHEA:16302"/>
    </physiologicalReaction>
</comment>
<dbReference type="InterPro" id="IPR035897">
    <property type="entry name" value="Toll_tir_struct_dom_sf"/>
</dbReference>
<dbReference type="Pfam" id="PF01582">
    <property type="entry name" value="TIR"/>
    <property type="match status" value="2"/>
</dbReference>
<dbReference type="AlphaFoldDB" id="A0AA88RJ34"/>
<keyword evidence="8" id="KW-1185">Reference proteome</keyword>
<evidence type="ECO:0000256" key="5">
    <source>
        <dbReference type="SAM" id="MobiDB-lite"/>
    </source>
</evidence>
<accession>A0AA88RJ34</accession>
<evidence type="ECO:0000313" key="8">
    <source>
        <dbReference type="Proteomes" id="UP001187471"/>
    </source>
</evidence>
<feature type="domain" description="TIR" evidence="6">
    <location>
        <begin position="16"/>
        <end position="140"/>
    </location>
</feature>
<feature type="region of interest" description="Disordered" evidence="5">
    <location>
        <begin position="192"/>
        <end position="215"/>
    </location>
</feature>
<reference evidence="7" key="1">
    <citation type="submission" date="2022-12" db="EMBL/GenBank/DDBJ databases">
        <title>Draft genome assemblies for two species of Escallonia (Escalloniales).</title>
        <authorList>
            <person name="Chanderbali A."/>
            <person name="Dervinis C."/>
            <person name="Anghel I."/>
            <person name="Soltis D."/>
            <person name="Soltis P."/>
            <person name="Zapata F."/>
        </authorList>
    </citation>
    <scope>NUCLEOTIDE SEQUENCE</scope>
    <source>
        <strain evidence="7">UCBG92.1500</strain>
        <tissue evidence="7">Leaf</tissue>
    </source>
</reference>
<evidence type="ECO:0000256" key="2">
    <source>
        <dbReference type="ARBA" id="ARBA00022801"/>
    </source>
</evidence>
<dbReference type="InterPro" id="IPR000157">
    <property type="entry name" value="TIR_dom"/>
</dbReference>
<protein>
    <recommendedName>
        <fullName evidence="1">ADP-ribosyl cyclase/cyclic ADP-ribose hydrolase</fullName>
        <ecNumber evidence="1">3.2.2.6</ecNumber>
    </recommendedName>
</protein>
<dbReference type="EC" id="3.2.2.6" evidence="1"/>
<evidence type="ECO:0000313" key="7">
    <source>
        <dbReference type="EMBL" id="KAK2986483.1"/>
    </source>
</evidence>
<dbReference type="EMBL" id="JAVXUO010001058">
    <property type="protein sequence ID" value="KAK2986483.1"/>
    <property type="molecule type" value="Genomic_DNA"/>
</dbReference>
<evidence type="ECO:0000256" key="3">
    <source>
        <dbReference type="ARBA" id="ARBA00023027"/>
    </source>
</evidence>
<dbReference type="PROSITE" id="PS50104">
    <property type="entry name" value="TIR"/>
    <property type="match status" value="2"/>
</dbReference>
<dbReference type="GO" id="GO:0007165">
    <property type="term" value="P:signal transduction"/>
    <property type="evidence" value="ECO:0007669"/>
    <property type="project" value="InterPro"/>
</dbReference>
<dbReference type="Gene3D" id="3.40.50.10140">
    <property type="entry name" value="Toll/interleukin-1 receptor homology (TIR) domain"/>
    <property type="match status" value="2"/>
</dbReference>
<feature type="domain" description="TIR" evidence="6">
    <location>
        <begin position="327"/>
        <end position="464"/>
    </location>
</feature>
<dbReference type="PANTHER" id="PTHR32009">
    <property type="entry name" value="TMV RESISTANCE PROTEIN N-LIKE"/>
    <property type="match status" value="1"/>
</dbReference>
<dbReference type="Pfam" id="PF03732">
    <property type="entry name" value="Retrotrans_gag"/>
    <property type="match status" value="1"/>
</dbReference>
<dbReference type="InterPro" id="IPR005162">
    <property type="entry name" value="Retrotrans_gag_dom"/>
</dbReference>
<sequence length="478" mass="55310">MAVAPEASTSAKSHGFKYDAFLSFRGEDIRTTFTAHLFQALKAADLEQFMDDDGIKRGNTITSELEEAIQNSRVPIIIFSEHYASSSWCLNELLYIFDHYRSKSKTHGILPLFYHLNKQQLDEHMSLMEAQFADHFGAIDDQLAEMKESISDLPNLKNSIDQMKGELPEVRHSLAELQSMIHQLIEGRGMGMEGRKKGEEEGSTSKQSRQGKGFEDSHKDYFQQTNVHFEAQAEYWFGAYIKARGRVLWPVFVRDITARFAKLFKESVIGEFHKLRQVGTVEQYYNEFETLRSIMVNEGCKFDDSYFTHSFISGLKDEIRLEVDKFEVYDVLLSYESTDIHENFIELLDGDLSSSKFRTSKAENNWMDREEDGTSELDAAISRSMSSIIVFSRNYAYSPRCLDQLLKIFEYISETKRLVIIPVFYQVSKDQIRMQAERLAALLPGMYKKQFKREKIVEAIEEKADRRPRKLPPSNHPL</sequence>
<proteinExistence type="predicted"/>
<organism evidence="7 8">
    <name type="scientific">Escallonia rubra</name>
    <dbReference type="NCBI Taxonomy" id="112253"/>
    <lineage>
        <taxon>Eukaryota</taxon>
        <taxon>Viridiplantae</taxon>
        <taxon>Streptophyta</taxon>
        <taxon>Embryophyta</taxon>
        <taxon>Tracheophyta</taxon>
        <taxon>Spermatophyta</taxon>
        <taxon>Magnoliopsida</taxon>
        <taxon>eudicotyledons</taxon>
        <taxon>Gunneridae</taxon>
        <taxon>Pentapetalae</taxon>
        <taxon>asterids</taxon>
        <taxon>campanulids</taxon>
        <taxon>Escalloniales</taxon>
        <taxon>Escalloniaceae</taxon>
        <taxon>Escallonia</taxon>
    </lineage>
</organism>
<dbReference type="SMART" id="SM00255">
    <property type="entry name" value="TIR"/>
    <property type="match status" value="2"/>
</dbReference>
<gene>
    <name evidence="7" type="ORF">RJ640_001006</name>
</gene>
<dbReference type="Proteomes" id="UP001187471">
    <property type="component" value="Unassembled WGS sequence"/>
</dbReference>
<name>A0AA88RJ34_9ASTE</name>
<comment type="caution">
    <text evidence="7">The sequence shown here is derived from an EMBL/GenBank/DDBJ whole genome shotgun (WGS) entry which is preliminary data.</text>
</comment>
<dbReference type="PANTHER" id="PTHR32009:SF39">
    <property type="entry name" value="TIR DOMAIN-CONTAINING PROTEIN"/>
    <property type="match status" value="1"/>
</dbReference>
<evidence type="ECO:0000259" key="6">
    <source>
        <dbReference type="PROSITE" id="PS50104"/>
    </source>
</evidence>